<dbReference type="GO" id="GO:0016747">
    <property type="term" value="F:acyltransferase activity, transferring groups other than amino-acyl groups"/>
    <property type="evidence" value="ECO:0007669"/>
    <property type="project" value="TreeGrafter"/>
</dbReference>
<feature type="transmembrane region" description="Helical" evidence="2">
    <location>
        <begin position="213"/>
        <end position="231"/>
    </location>
</feature>
<evidence type="ECO:0000256" key="2">
    <source>
        <dbReference type="SAM" id="Phobius"/>
    </source>
</evidence>
<reference evidence="3 4" key="1">
    <citation type="submission" date="2018-10" db="EMBL/GenBank/DDBJ databases">
        <title>Pan-genome distribution and transcriptional activeness of fungal secondary metabolism genes in Aspergillus section Fumigati.</title>
        <authorList>
            <person name="Takahashi H."/>
            <person name="Umemura M."/>
            <person name="Ninomiya A."/>
            <person name="Kusuya Y."/>
            <person name="Urayama S."/>
            <person name="Shimizu M."/>
            <person name="Watanabe A."/>
            <person name="Kamei K."/>
            <person name="Yaguchi T."/>
            <person name="Hagiwara D."/>
        </authorList>
    </citation>
    <scope>NUCLEOTIDE SEQUENCE [LARGE SCALE GENOMIC DNA]</scope>
    <source>
        <strain evidence="3 4">IFM 55266</strain>
    </source>
</reference>
<dbReference type="Proteomes" id="UP001043456">
    <property type="component" value="Unassembled WGS sequence"/>
</dbReference>
<dbReference type="PANTHER" id="PTHR31642:SF310">
    <property type="entry name" value="FATTY ALCOHOL:CAFFEOYL-COA ACYLTRANSFERASE"/>
    <property type="match status" value="1"/>
</dbReference>
<keyword evidence="2" id="KW-1133">Transmembrane helix</keyword>
<evidence type="ECO:0000256" key="1">
    <source>
        <dbReference type="ARBA" id="ARBA00022679"/>
    </source>
</evidence>
<dbReference type="Gene3D" id="3.30.559.10">
    <property type="entry name" value="Chloramphenicol acetyltransferase-like domain"/>
    <property type="match status" value="2"/>
</dbReference>
<gene>
    <name evidence="3" type="ORF">Asppvi_003741</name>
</gene>
<dbReference type="InterPro" id="IPR023213">
    <property type="entry name" value="CAT-like_dom_sf"/>
</dbReference>
<dbReference type="AlphaFoldDB" id="A0A9P3B6I5"/>
<keyword evidence="1" id="KW-0808">Transferase</keyword>
<dbReference type="GeneID" id="67002353"/>
<keyword evidence="4" id="KW-1185">Reference proteome</keyword>
<protein>
    <submittedName>
        <fullName evidence="3">Acyltransferase helD2</fullName>
    </submittedName>
</protein>
<keyword evidence="2" id="KW-0472">Membrane</keyword>
<keyword evidence="2" id="KW-0812">Transmembrane</keyword>
<evidence type="ECO:0000313" key="4">
    <source>
        <dbReference type="Proteomes" id="UP001043456"/>
    </source>
</evidence>
<sequence length="467" mass="52596">MKQMEDLINISNHVYDLSPLDIIPSHLYITNVFFYENKSPGPRPFMQSSLLKESLYRALQNFPILLGHVRRHGRNAMQIVVDRGNLNLPLYQEQTHPHLHFRHLKDNGFHRDVWPKDANVVDPRASPNGELLKVYVHRLAEESGVVMVVRIAHCAVDAKGFVDFVQSWGWFARNRCQPEGESRPRLLMDRRVMYEHLPADARPAPPRSMWHPASWLLGLLSTLLILFLGLYRRFLGDKTPPDEIESHLFSVPRHTLDRLRDKATRIDPSSPVSDHDIITALFTLAFAHTQHLLTRRTQTVKAIVPCDFRHRIGVPSNYTGSCAIGLYVSIPGSLLQTPLSAESVARAALLSRAVVDTANRATIQRFIRRALRAIALVGDKANVLYAMMVSQAFSNQSRLGFYEADFGARGPVMVAPMAYSNTVAVVCPAPRPGGDSVGARVFLTLRPGVMRVLLAKGFLDEFTEMLY</sequence>
<dbReference type="EMBL" id="BHVY01000002">
    <property type="protein sequence ID" value="GIJ84890.1"/>
    <property type="molecule type" value="Genomic_DNA"/>
</dbReference>
<name>A0A9P3B6I5_9EURO</name>
<dbReference type="InterPro" id="IPR050317">
    <property type="entry name" value="Plant_Fungal_Acyltransferase"/>
</dbReference>
<dbReference type="PANTHER" id="PTHR31642">
    <property type="entry name" value="TRICHOTHECENE 3-O-ACETYLTRANSFERASE"/>
    <property type="match status" value="1"/>
</dbReference>
<dbReference type="GO" id="GO:0044550">
    <property type="term" value="P:secondary metabolite biosynthetic process"/>
    <property type="evidence" value="ECO:0007669"/>
    <property type="project" value="TreeGrafter"/>
</dbReference>
<proteinExistence type="predicted"/>
<dbReference type="RefSeq" id="XP_043155637.1">
    <property type="nucleotide sequence ID" value="XM_043299702.1"/>
</dbReference>
<organism evidence="3 4">
    <name type="scientific">Aspergillus pseudoviridinutans</name>
    <dbReference type="NCBI Taxonomy" id="1517512"/>
    <lineage>
        <taxon>Eukaryota</taxon>
        <taxon>Fungi</taxon>
        <taxon>Dikarya</taxon>
        <taxon>Ascomycota</taxon>
        <taxon>Pezizomycotina</taxon>
        <taxon>Eurotiomycetes</taxon>
        <taxon>Eurotiomycetidae</taxon>
        <taxon>Eurotiales</taxon>
        <taxon>Aspergillaceae</taxon>
        <taxon>Aspergillus</taxon>
        <taxon>Aspergillus subgen. Fumigati</taxon>
    </lineage>
</organism>
<dbReference type="Pfam" id="PF02458">
    <property type="entry name" value="Transferase"/>
    <property type="match status" value="2"/>
</dbReference>
<dbReference type="OrthoDB" id="1862401at2759"/>
<comment type="caution">
    <text evidence="3">The sequence shown here is derived from an EMBL/GenBank/DDBJ whole genome shotgun (WGS) entry which is preliminary data.</text>
</comment>
<evidence type="ECO:0000313" key="3">
    <source>
        <dbReference type="EMBL" id="GIJ84890.1"/>
    </source>
</evidence>
<keyword evidence="3" id="KW-0012">Acyltransferase</keyword>
<accession>A0A9P3B6I5</accession>